<evidence type="ECO:0000313" key="10">
    <source>
        <dbReference type="EMBL" id="SDI29255.1"/>
    </source>
</evidence>
<dbReference type="STRING" id="930129.SAMN05216352_106156"/>
<dbReference type="OrthoDB" id="9794365at2"/>
<evidence type="ECO:0000256" key="4">
    <source>
        <dbReference type="ARBA" id="ARBA00022475"/>
    </source>
</evidence>
<dbReference type="RefSeq" id="WP_091585104.1">
    <property type="nucleotide sequence ID" value="NZ_FNDU01000006.1"/>
</dbReference>
<evidence type="ECO:0000259" key="9">
    <source>
        <dbReference type="PROSITE" id="PS51012"/>
    </source>
</evidence>
<dbReference type="PANTHER" id="PTHR30413">
    <property type="entry name" value="INNER MEMBRANE TRANSPORT PERMEASE"/>
    <property type="match status" value="1"/>
</dbReference>
<evidence type="ECO:0000256" key="6">
    <source>
        <dbReference type="ARBA" id="ARBA00022989"/>
    </source>
</evidence>
<feature type="transmembrane region" description="Helical" evidence="8">
    <location>
        <begin position="70"/>
        <end position="89"/>
    </location>
</feature>
<feature type="transmembrane region" description="Helical" evidence="8">
    <location>
        <begin position="38"/>
        <end position="58"/>
    </location>
</feature>
<protein>
    <recommendedName>
        <fullName evidence="8">Transport permease protein</fullName>
    </recommendedName>
</protein>
<feature type="transmembrane region" description="Helical" evidence="8">
    <location>
        <begin position="240"/>
        <end position="258"/>
    </location>
</feature>
<accession>A0A1G8JDD8</accession>
<dbReference type="GO" id="GO:0015920">
    <property type="term" value="P:lipopolysaccharide transport"/>
    <property type="evidence" value="ECO:0007669"/>
    <property type="project" value="TreeGrafter"/>
</dbReference>
<feature type="transmembrane region" description="Helical" evidence="8">
    <location>
        <begin position="149"/>
        <end position="167"/>
    </location>
</feature>
<reference evidence="10 11" key="1">
    <citation type="submission" date="2016-10" db="EMBL/GenBank/DDBJ databases">
        <authorList>
            <person name="de Groot N.N."/>
        </authorList>
    </citation>
    <scope>NUCLEOTIDE SEQUENCE [LARGE SCALE GENOMIC DNA]</scope>
    <source>
        <strain evidence="11">P4B,CCM 7963,CECT 7998,DSM 25260,IBRC-M 10614,KCTC 13821</strain>
    </source>
</reference>
<dbReference type="EMBL" id="FNDU01000006">
    <property type="protein sequence ID" value="SDI29255.1"/>
    <property type="molecule type" value="Genomic_DNA"/>
</dbReference>
<evidence type="ECO:0000313" key="11">
    <source>
        <dbReference type="Proteomes" id="UP000199017"/>
    </source>
</evidence>
<dbReference type="PANTHER" id="PTHR30413:SF10">
    <property type="entry name" value="CAPSULE POLYSACCHARIDE EXPORT INNER-MEMBRANE PROTEIN CTRC"/>
    <property type="match status" value="1"/>
</dbReference>
<dbReference type="Pfam" id="PF01061">
    <property type="entry name" value="ABC2_membrane"/>
    <property type="match status" value="1"/>
</dbReference>
<comment type="caution">
    <text evidence="8">Lacks conserved residue(s) required for the propagation of feature annotation.</text>
</comment>
<feature type="transmembrane region" description="Helical" evidence="8">
    <location>
        <begin position="110"/>
        <end position="137"/>
    </location>
</feature>
<dbReference type="Proteomes" id="UP000199017">
    <property type="component" value="Unassembled WGS sequence"/>
</dbReference>
<dbReference type="InterPro" id="IPR047817">
    <property type="entry name" value="ABC2_TM_bact-type"/>
</dbReference>
<sequence length="268" mass="31683">MKSVGTILKELWQSMYLINRLALYEIKIKNNNNYLGPLWELITPAFFIAIYWFVFGYGIRDNEGVDGVPFLSWMMAGITIWFFVQPAVTQGSKAIYTKIRMVSKMSFPTSVIPAYVVVSKLYPHFVLLLIIIIFMQFSGYPVNMYYLQFPYFIFSMLILIIAVVLIFSTVTTVIRDAQMFIQSTIRVLLYLTPFLWVTEVLPDNIQSLMQLNPLYYLVEGYRAAFFGESWYFIEHWQYTLYFWSIVVVLFVIGSMLHMRFRRHFIDFL</sequence>
<gene>
    <name evidence="10" type="ORF">SAMN05216352_106156</name>
</gene>
<organism evidence="10 11">
    <name type="scientific">Alteribacillus bidgolensis</name>
    <dbReference type="NCBI Taxonomy" id="930129"/>
    <lineage>
        <taxon>Bacteria</taxon>
        <taxon>Bacillati</taxon>
        <taxon>Bacillota</taxon>
        <taxon>Bacilli</taxon>
        <taxon>Bacillales</taxon>
        <taxon>Bacillaceae</taxon>
        <taxon>Alteribacillus</taxon>
    </lineage>
</organism>
<dbReference type="InterPro" id="IPR013525">
    <property type="entry name" value="ABC2_TM"/>
</dbReference>
<keyword evidence="11" id="KW-1185">Reference proteome</keyword>
<keyword evidence="6 8" id="KW-1133">Transmembrane helix</keyword>
<dbReference type="AlphaFoldDB" id="A0A1G8JDD8"/>
<evidence type="ECO:0000256" key="2">
    <source>
        <dbReference type="ARBA" id="ARBA00007783"/>
    </source>
</evidence>
<name>A0A1G8JDD8_9BACI</name>
<keyword evidence="7 8" id="KW-0472">Membrane</keyword>
<comment type="similarity">
    <text evidence="2 8">Belongs to the ABC-2 integral membrane protein family.</text>
</comment>
<evidence type="ECO:0000256" key="7">
    <source>
        <dbReference type="ARBA" id="ARBA00023136"/>
    </source>
</evidence>
<dbReference type="GO" id="GO:0140359">
    <property type="term" value="F:ABC-type transporter activity"/>
    <property type="evidence" value="ECO:0007669"/>
    <property type="project" value="InterPro"/>
</dbReference>
<keyword evidence="4 8" id="KW-1003">Cell membrane</keyword>
<feature type="domain" description="ABC transmembrane type-2" evidence="9">
    <location>
        <begin position="35"/>
        <end position="260"/>
    </location>
</feature>
<comment type="subcellular location">
    <subcellularLocation>
        <location evidence="1 8">Cell membrane</location>
        <topology evidence="1 8">Multi-pass membrane protein</topology>
    </subcellularLocation>
</comment>
<evidence type="ECO:0000256" key="8">
    <source>
        <dbReference type="RuleBase" id="RU361157"/>
    </source>
</evidence>
<keyword evidence="3 8" id="KW-0813">Transport</keyword>
<proteinExistence type="inferred from homology"/>
<evidence type="ECO:0000256" key="3">
    <source>
        <dbReference type="ARBA" id="ARBA00022448"/>
    </source>
</evidence>
<evidence type="ECO:0000256" key="1">
    <source>
        <dbReference type="ARBA" id="ARBA00004651"/>
    </source>
</evidence>
<dbReference type="GO" id="GO:0005886">
    <property type="term" value="C:plasma membrane"/>
    <property type="evidence" value="ECO:0007669"/>
    <property type="project" value="UniProtKB-SubCell"/>
</dbReference>
<dbReference type="PROSITE" id="PS51012">
    <property type="entry name" value="ABC_TM2"/>
    <property type="match status" value="1"/>
</dbReference>
<evidence type="ECO:0000256" key="5">
    <source>
        <dbReference type="ARBA" id="ARBA00022692"/>
    </source>
</evidence>
<keyword evidence="5 8" id="KW-0812">Transmembrane</keyword>